<dbReference type="GO" id="GO:0032259">
    <property type="term" value="P:methylation"/>
    <property type="evidence" value="ECO:0007669"/>
    <property type="project" value="UniProtKB-KW"/>
</dbReference>
<dbReference type="STRING" id="4540.A0A3L6S497"/>
<dbReference type="InterPro" id="IPR001025">
    <property type="entry name" value="BAH_dom"/>
</dbReference>
<dbReference type="SUPFAM" id="SSF53335">
    <property type="entry name" value="S-adenosyl-L-methionine-dependent methyltransferases"/>
    <property type="match status" value="1"/>
</dbReference>
<dbReference type="SMR" id="A0A3L6S497"/>
<dbReference type="SMART" id="SM00439">
    <property type="entry name" value="BAH"/>
    <property type="match status" value="2"/>
</dbReference>
<dbReference type="InterPro" id="IPR001525">
    <property type="entry name" value="C5_MeTfrase"/>
</dbReference>
<dbReference type="PIRSF" id="PIRSF037404">
    <property type="entry name" value="DNMT1"/>
    <property type="match status" value="1"/>
</dbReference>
<dbReference type="EC" id="2.1.1.37" evidence="8"/>
<dbReference type="InterPro" id="IPR029063">
    <property type="entry name" value="SAM-dependent_MTases_sf"/>
</dbReference>
<dbReference type="Pfam" id="PF12047">
    <property type="entry name" value="DNMT1-RFD"/>
    <property type="match status" value="2"/>
</dbReference>
<protein>
    <recommendedName>
        <fullName evidence="8">DNA (cytosine-5)-methyltransferase</fullName>
        <ecNumber evidence="8">2.1.1.37</ecNumber>
    </recommendedName>
</protein>
<evidence type="ECO:0000256" key="12">
    <source>
        <dbReference type="RuleBase" id="RU000417"/>
    </source>
</evidence>
<dbReference type="InterPro" id="IPR043151">
    <property type="entry name" value="BAH_sf"/>
</dbReference>
<dbReference type="PANTHER" id="PTHR10629:SF60">
    <property type="entry name" value="DNA (CYTOSINE-5)-METHYLTRANSFERASE 1A"/>
    <property type="match status" value="1"/>
</dbReference>
<comment type="caution">
    <text evidence="14">The sequence shown here is derived from an EMBL/GenBank/DDBJ whole genome shotgun (WGS) entry which is preliminary data.</text>
</comment>
<dbReference type="Proteomes" id="UP000275267">
    <property type="component" value="Unassembled WGS sequence"/>
</dbReference>
<proteinExistence type="inferred from homology"/>
<dbReference type="OrthoDB" id="5376140at2759"/>
<keyword evidence="15" id="KW-1185">Reference proteome</keyword>
<feature type="domain" description="BAH" evidence="13">
    <location>
        <begin position="992"/>
        <end position="1131"/>
    </location>
</feature>
<dbReference type="FunFam" id="3.40.50.150:FF:000108">
    <property type="entry name" value="DNA (cytosine-5)-methyltransferase"/>
    <property type="match status" value="1"/>
</dbReference>
<dbReference type="InterPro" id="IPR050390">
    <property type="entry name" value="C5-Methyltransferase"/>
</dbReference>
<evidence type="ECO:0000256" key="4">
    <source>
        <dbReference type="ARBA" id="ARBA00022691"/>
    </source>
</evidence>
<keyword evidence="3 8" id="KW-0808">Transferase</keyword>
<keyword evidence="5" id="KW-0677">Repeat</keyword>
<dbReference type="CDD" id="cd04708">
    <property type="entry name" value="BAH_plantDCM_II"/>
    <property type="match status" value="1"/>
</dbReference>
<evidence type="ECO:0000256" key="6">
    <source>
        <dbReference type="ARBA" id="ARBA00023125"/>
    </source>
</evidence>
<feature type="active site" evidence="9 10">
    <location>
        <position position="1280"/>
    </location>
</feature>
<evidence type="ECO:0000256" key="1">
    <source>
        <dbReference type="ARBA" id="ARBA00004123"/>
    </source>
</evidence>
<keyword evidence="2 8" id="KW-0489">Methyltransferase</keyword>
<evidence type="ECO:0000313" key="14">
    <source>
        <dbReference type="EMBL" id="RLN15775.1"/>
    </source>
</evidence>
<dbReference type="GO" id="GO:0003886">
    <property type="term" value="F:DNA (cytosine-5-)-methyltransferase activity"/>
    <property type="evidence" value="ECO:0007669"/>
    <property type="project" value="UniProtKB-UniRule"/>
</dbReference>
<dbReference type="NCBIfam" id="TIGR00675">
    <property type="entry name" value="dcm"/>
    <property type="match status" value="1"/>
</dbReference>
<evidence type="ECO:0000256" key="5">
    <source>
        <dbReference type="ARBA" id="ARBA00022737"/>
    </source>
</evidence>
<dbReference type="Pfam" id="PF01426">
    <property type="entry name" value="BAH"/>
    <property type="match status" value="2"/>
</dbReference>
<dbReference type="Gene3D" id="3.90.120.10">
    <property type="entry name" value="DNA Methylase, subunit A, domain 2"/>
    <property type="match status" value="2"/>
</dbReference>
<dbReference type="GO" id="GO:0044027">
    <property type="term" value="P:negative regulation of gene expression via chromosomal CpG island methylation"/>
    <property type="evidence" value="ECO:0007669"/>
    <property type="project" value="TreeGrafter"/>
</dbReference>
<dbReference type="GO" id="GO:0003682">
    <property type="term" value="F:chromatin binding"/>
    <property type="evidence" value="ECO:0007669"/>
    <property type="project" value="UniProtKB-UniRule"/>
</dbReference>
<evidence type="ECO:0000256" key="10">
    <source>
        <dbReference type="PROSITE-ProRule" id="PRU01016"/>
    </source>
</evidence>
<reference evidence="15" key="1">
    <citation type="journal article" date="2019" name="Nat. Commun.">
        <title>The genome of broomcorn millet.</title>
        <authorList>
            <person name="Zou C."/>
            <person name="Miki D."/>
            <person name="Li D."/>
            <person name="Tang Q."/>
            <person name="Xiao L."/>
            <person name="Rajput S."/>
            <person name="Deng P."/>
            <person name="Jia W."/>
            <person name="Huang R."/>
            <person name="Zhang M."/>
            <person name="Sun Y."/>
            <person name="Hu J."/>
            <person name="Fu X."/>
            <person name="Schnable P.S."/>
            <person name="Li F."/>
            <person name="Zhang H."/>
            <person name="Feng B."/>
            <person name="Zhu X."/>
            <person name="Liu R."/>
            <person name="Schnable J.C."/>
            <person name="Zhu J.-K."/>
            <person name="Zhang H."/>
        </authorList>
    </citation>
    <scope>NUCLEOTIDE SEQUENCE [LARGE SCALE GENOMIC DNA]</scope>
</reference>
<keyword evidence="7 8" id="KW-0539">Nucleus</keyword>
<evidence type="ECO:0000256" key="9">
    <source>
        <dbReference type="PIRSR" id="PIRSR037404-1"/>
    </source>
</evidence>
<evidence type="ECO:0000256" key="7">
    <source>
        <dbReference type="ARBA" id="ARBA00023242"/>
    </source>
</evidence>
<accession>A0A3L6S497</accession>
<evidence type="ECO:0000256" key="8">
    <source>
        <dbReference type="PIRNR" id="PIRNR037404"/>
    </source>
</evidence>
<dbReference type="PROSITE" id="PS51679">
    <property type="entry name" value="SAM_MT_C5"/>
    <property type="match status" value="1"/>
</dbReference>
<evidence type="ECO:0000259" key="13">
    <source>
        <dbReference type="PROSITE" id="PS51038"/>
    </source>
</evidence>
<evidence type="ECO:0000256" key="11">
    <source>
        <dbReference type="RuleBase" id="RU000416"/>
    </source>
</evidence>
<dbReference type="GO" id="GO:0006346">
    <property type="term" value="P:DNA methylation-dependent constitutive heterochromatin formation"/>
    <property type="evidence" value="ECO:0007669"/>
    <property type="project" value="InterPro"/>
</dbReference>
<dbReference type="FunFam" id="3.90.120.10:FF:000004">
    <property type="entry name" value="DNA (cytosine-5)-methyltransferase"/>
    <property type="match status" value="1"/>
</dbReference>
<keyword evidence="4 8" id="KW-0949">S-adenosyl-L-methionine</keyword>
<evidence type="ECO:0000256" key="2">
    <source>
        <dbReference type="ARBA" id="ARBA00022603"/>
    </source>
</evidence>
<gene>
    <name evidence="14" type="ORF">C2845_PM02G44850</name>
</gene>
<dbReference type="PANTHER" id="PTHR10629">
    <property type="entry name" value="CYTOSINE-SPECIFIC METHYLTRANSFERASE"/>
    <property type="match status" value="1"/>
</dbReference>
<dbReference type="Pfam" id="PF00145">
    <property type="entry name" value="DNA_methylase"/>
    <property type="match status" value="1"/>
</dbReference>
<comment type="similarity">
    <text evidence="8 10 11">Belongs to the class I-like SAM-binding methyltransferase superfamily. C5-methyltransferase family.</text>
</comment>
<dbReference type="InterPro" id="IPR031303">
    <property type="entry name" value="C5_meth_CS"/>
</dbReference>
<dbReference type="Gene3D" id="2.30.30.490">
    <property type="match status" value="2"/>
</dbReference>
<dbReference type="PROSITE" id="PS51038">
    <property type="entry name" value="BAH"/>
    <property type="match status" value="2"/>
</dbReference>
<dbReference type="FunFam" id="2.30.30.490:FF:000013">
    <property type="entry name" value="DNA (cytosine-5)-methyltransferase"/>
    <property type="match status" value="1"/>
</dbReference>
<evidence type="ECO:0000313" key="15">
    <source>
        <dbReference type="Proteomes" id="UP000275267"/>
    </source>
</evidence>
<dbReference type="PROSITE" id="PS00095">
    <property type="entry name" value="C5_MTASE_2"/>
    <property type="match status" value="1"/>
</dbReference>
<organism evidence="14 15">
    <name type="scientific">Panicum miliaceum</name>
    <name type="common">Proso millet</name>
    <name type="synonym">Broomcorn millet</name>
    <dbReference type="NCBI Taxonomy" id="4540"/>
    <lineage>
        <taxon>Eukaryota</taxon>
        <taxon>Viridiplantae</taxon>
        <taxon>Streptophyta</taxon>
        <taxon>Embryophyta</taxon>
        <taxon>Tracheophyta</taxon>
        <taxon>Spermatophyta</taxon>
        <taxon>Magnoliopsida</taxon>
        <taxon>Liliopsida</taxon>
        <taxon>Poales</taxon>
        <taxon>Poaceae</taxon>
        <taxon>PACMAD clade</taxon>
        <taxon>Panicoideae</taxon>
        <taxon>Panicodae</taxon>
        <taxon>Paniceae</taxon>
        <taxon>Panicinae</taxon>
        <taxon>Panicum</taxon>
        <taxon>Panicum sect. Panicum</taxon>
    </lineage>
</organism>
<dbReference type="Gene3D" id="3.40.50.150">
    <property type="entry name" value="Vaccinia Virus protein VP39"/>
    <property type="match status" value="1"/>
</dbReference>
<dbReference type="FunFam" id="3.90.120.10:FF:000002">
    <property type="entry name" value="DNA (cytosine-5)-methyltransferase"/>
    <property type="match status" value="1"/>
</dbReference>
<dbReference type="EMBL" id="PQIB02000005">
    <property type="protein sequence ID" value="RLN15775.1"/>
    <property type="molecule type" value="Genomic_DNA"/>
</dbReference>
<sequence>MVPHDLRSKLKTPASPRILPLRSIITPHSPSFPSHYPSRFASPTLRSPRAATAETRLRRALPISSPGELLLFAALGIANFGDGTVSVASAGDFADRTGTKKRKAKLQNTEVDFTENEKMVTEHEAKTESKGITDDPVVCKRPKRAAACSNFKEKELDLSEKDLFITVKEIRVEEWEIDAVRLTKTEPEDRRPSRKLIDFTLHDADGNVKPFETSEVDAIFITALVMPLDNGLEKDREKGIRCLGFGRIKDWKISGYNEGIAVIWVSTEIADYKCVKPASSYRSYFEHFSEKARVCVEVYRKLVKSVGGNPQIGLEELLPSVIRSINSSRKSGGTMSKDFVISIGEFIYSQLVVLDNTPDINDEIFAALPVLIALRNESKSRVEFNKFSAMPSNGTLKIKDELCKVVGEDDEKLARLLQEEEEWKMMKQRGKRGTSQKNVYIKISETEIANDYPLPAYYKSYSQEMDEYIFDSDNGMFSGDMPVRILNNWALYNSDSRLIPLELIPMKSGAENDTVIFGSGFMREDDGSCCSTAESAQLSSSSSKSCQEDQGISIYLSPIKEWVIEFGGSMICITIRTDVAWYKLRQPTKQYAPWCEPVLKTARLAVSIITLLKEQSRASKLCFTEVIKKVTEFDSGHPAFISSSTTVVETYVVVHGQIILQQFADFPDDSIRRSAFVRGLVLKMEERRHTKLVMKKKSQLMREENLNPSAKMGPILRRKLMRATTTRFISKIWGDYYAAHFPEDTMVDGNEQKEIDEEQEENEDDDTEEEVIVEIEQPVRTPPSTRSRRSPSKTCKEVDWKGETAGKTVFGEVIYKCVTVRGLTIGVGQSVTLEDDSGEAIMCFTEYMYEKHDGTKMVHGRILQKGFQTVLGNAANEREVFLTNDCLEFEVGDIKELVAVNVQLMPWGYKYRKENSEVNRIERAKAEERKRKGLPVEYFCKSLYWPEKGGFFSVPHDKLGIGTGACSSCKERKQVGDEFKILSETSFVFKNIRYNVNDYLYVRPEFFSQGEGHETHKAGRNVGLKPYVVCHVLSIHAPAGSNKAHPESTKVNVRRFYRPDDISSTKAYTSDIREVYYSEDTMTVPAAMIEGKCEVRMKDDLPNSDLPVVAEHVFYCEHLFDPVTGALKQLPPNVKIMSLIRRSPSTSKKNKGKQICEHELAGSDKKKDMPSENTLATLDIFAGCGGLSEGLQLAGASQTKWAIEYEEPAGEAFGENHPEAAVFVENCNVILKAIMDKCGDADDCISTSEAAERASKLSDGKNKNLPVPGEVDFINGGPPCQGFSGMNRFNQSPWSKVQCEMILAFLSFAEYFRPRFFLLENVRNFVSFNKGQTFRLTLASLLEMGYQVRFGILEAGAYGVAQSRKRAFIWAAAPGEILPEWPEPMHVFASPELKINLPDGKCYAAVKSTAAGAPFRSITVRDTVGDLPPVENGASKPTIQYGSEPVSWFQKKIRRNTMLLNDHISKEMNELNLIRCKHIPKRPGCDWHDLPDAKVKLSTGQLVDLIPWCLPNTAKRHNQWKGLYGRLDWEGNFPTSVTDPQPMGKVGMCFHPEQDRIITVRECARSQGFPDSYRFAGNIQCKHRQIGNAVPPPLAYALGRKLKEAIDAKR</sequence>
<dbReference type="PRINTS" id="PR00105">
    <property type="entry name" value="C5METTRFRASE"/>
</dbReference>
<dbReference type="GO" id="GO:0005634">
    <property type="term" value="C:nucleus"/>
    <property type="evidence" value="ECO:0007669"/>
    <property type="project" value="UniProtKB-SubCell"/>
</dbReference>
<feature type="domain" description="BAH" evidence="13">
    <location>
        <begin position="823"/>
        <end position="955"/>
    </location>
</feature>
<keyword evidence="6 8" id="KW-0238">DNA-binding</keyword>
<dbReference type="FunFam" id="3.40.50.150:FF:000128">
    <property type="entry name" value="DNA (cytosine-5)-methyltransferase"/>
    <property type="match status" value="1"/>
</dbReference>
<evidence type="ECO:0000256" key="3">
    <source>
        <dbReference type="ARBA" id="ARBA00022679"/>
    </source>
</evidence>
<name>A0A3L6S497_PANMI</name>
<dbReference type="GO" id="GO:0003677">
    <property type="term" value="F:DNA binding"/>
    <property type="evidence" value="ECO:0007669"/>
    <property type="project" value="UniProtKB-KW"/>
</dbReference>
<dbReference type="PROSITE" id="PS00094">
    <property type="entry name" value="C5_MTASE_1"/>
    <property type="match status" value="1"/>
</dbReference>
<comment type="subcellular location">
    <subcellularLocation>
        <location evidence="1 8">Nucleus</location>
    </subcellularLocation>
</comment>
<comment type="catalytic activity">
    <reaction evidence="8 12">
        <text>a 2'-deoxycytidine in DNA + S-adenosyl-L-methionine = a 5-methyl-2'-deoxycytidine in DNA + S-adenosyl-L-homocysteine + H(+)</text>
        <dbReference type="Rhea" id="RHEA:13681"/>
        <dbReference type="Rhea" id="RHEA-COMP:11369"/>
        <dbReference type="Rhea" id="RHEA-COMP:11370"/>
        <dbReference type="ChEBI" id="CHEBI:15378"/>
        <dbReference type="ChEBI" id="CHEBI:57856"/>
        <dbReference type="ChEBI" id="CHEBI:59789"/>
        <dbReference type="ChEBI" id="CHEBI:85452"/>
        <dbReference type="ChEBI" id="CHEBI:85454"/>
        <dbReference type="EC" id="2.1.1.37"/>
    </reaction>
</comment>
<dbReference type="InterPro" id="IPR022702">
    <property type="entry name" value="Cytosine_MeTrfase1_RFD"/>
</dbReference>
<dbReference type="InterPro" id="IPR018117">
    <property type="entry name" value="C5_DNA_meth_AS"/>
</dbReference>